<sequence length="838" mass="92720">MDGSYRRTQPRAPSFDGPMGGAKPSRDPYLTRVVIMVDEATEPGLTDEQATKHRSAIVSLLLNRGHDMPPSLHNTDPGPAVAYAIRKRLKSEDELAVLSTLTLLDELMRVVPYFYRQIANEKFFRRLWRFVVPDYKNGMKSMIPIFGKPKLHAGYRDHSEVANRVKILIRAWAEELSVMFEGRYEPHAGFLIERYNNKRTRVQFPPVPRTETPWVCPVDLTRLSSYFKETKGRPSTEEAITLAGAENTVELFANLVENADRIDDLKVDVCKELAQRCMHISKNLHKLSMSMSKEEELARAIAVSEKLHKALELYNRSLSSGKIERAIPVVDSASLESDDERYDGPGPRQFSSRSLERYNSMPPRSARYSDSSEFSSAGRHDSVDRERARPRGDDRPTRDRMESHKSALDRRGVPKEEREERSRPREFVRSTTVGPVSRRGQSPERRGGAKSAEKRERRELPKPKSRREKSDSELPKLTKEKKKAQHKKKGLIPVEDDSSSESSSEEEENNAEAFAMLAERYSTKGKQKQRIRNRDHKSSKVAKQSLPQASNAGAASSSNSAQSLPPISNMSINPAAAYYSSVPGMGYNPMMMVPNPYAMYGSVGHVPVQDPMGMFNAYQTVNPAMYYNSVNPQMYSSFTPNMPGVSPLSNFQVPGSGAPPNAGQPSSVQKPLLPGPAAASNVSSTQSERHQLLSDTSQSQQQQKPTGAVPTPQLMNSFYSSVPGAPIMPQPVQPLMARPGFMPTSQDAAPSSASAVPTPSTDGQAAAYRNAMNQAAVAYHAAAAMYRSVQGETPIVPHQQQPPSVQPPTATNTIAFSGPSSTSETAVADTLKEEETKQ</sequence>
<dbReference type="EMBL" id="NBIV01000107">
    <property type="protein sequence ID" value="PXF43937.1"/>
    <property type="molecule type" value="Genomic_DNA"/>
</dbReference>
<feature type="compositionally biased region" description="Basic and acidic residues" evidence="3">
    <location>
        <begin position="378"/>
        <end position="428"/>
    </location>
</feature>
<feature type="compositionally biased region" description="Basic and acidic residues" evidence="3">
    <location>
        <begin position="441"/>
        <end position="478"/>
    </location>
</feature>
<dbReference type="Pfam" id="PF03127">
    <property type="entry name" value="GAT"/>
    <property type="match status" value="1"/>
</dbReference>
<comment type="caution">
    <text evidence="5">The sequence shown here is derived from an EMBL/GenBank/DDBJ whole genome shotgun (WGS) entry which is preliminary data.</text>
</comment>
<evidence type="ECO:0000313" key="6">
    <source>
        <dbReference type="Proteomes" id="UP000247409"/>
    </source>
</evidence>
<dbReference type="InterPro" id="IPR008942">
    <property type="entry name" value="ENTH_VHS"/>
</dbReference>
<protein>
    <recommendedName>
        <fullName evidence="4">VHS domain-containing protein</fullName>
    </recommendedName>
</protein>
<gene>
    <name evidence="5" type="ORF">BWQ96_06306</name>
</gene>
<dbReference type="GO" id="GO:0043130">
    <property type="term" value="F:ubiquitin binding"/>
    <property type="evidence" value="ECO:0007669"/>
    <property type="project" value="InterPro"/>
</dbReference>
<dbReference type="InterPro" id="IPR002014">
    <property type="entry name" value="VHS_dom"/>
</dbReference>
<dbReference type="Proteomes" id="UP000247409">
    <property type="component" value="Unassembled WGS sequence"/>
</dbReference>
<keyword evidence="1" id="KW-0813">Transport</keyword>
<proteinExistence type="predicted"/>
<feature type="region of interest" description="Disordered" evidence="3">
    <location>
        <begin position="1"/>
        <end position="26"/>
    </location>
</feature>
<feature type="compositionally biased region" description="Low complexity" evidence="3">
    <location>
        <begin position="743"/>
        <end position="762"/>
    </location>
</feature>
<evidence type="ECO:0000256" key="1">
    <source>
        <dbReference type="ARBA" id="ARBA00022448"/>
    </source>
</evidence>
<feature type="region of interest" description="Disordered" evidence="3">
    <location>
        <begin position="335"/>
        <end position="566"/>
    </location>
</feature>
<dbReference type="AlphaFoldDB" id="A0A2V3IPF8"/>
<reference evidence="5 6" key="1">
    <citation type="journal article" date="2018" name="Mol. Biol. Evol.">
        <title>Analysis of the draft genome of the red seaweed Gracilariopsis chorda provides insights into genome size evolution in Rhodophyta.</title>
        <authorList>
            <person name="Lee J."/>
            <person name="Yang E.C."/>
            <person name="Graf L."/>
            <person name="Yang J.H."/>
            <person name="Qiu H."/>
            <person name="Zel Zion U."/>
            <person name="Chan C.X."/>
            <person name="Stephens T.G."/>
            <person name="Weber A.P.M."/>
            <person name="Boo G.H."/>
            <person name="Boo S.M."/>
            <person name="Kim K.M."/>
            <person name="Shin Y."/>
            <person name="Jung M."/>
            <person name="Lee S.J."/>
            <person name="Yim H.S."/>
            <person name="Lee J.H."/>
            <person name="Bhattacharya D."/>
            <person name="Yoon H.S."/>
        </authorList>
    </citation>
    <scope>NUCLEOTIDE SEQUENCE [LARGE SCALE GENOMIC DNA]</scope>
    <source>
        <strain evidence="5 6">SKKU-2015</strain>
        <tissue evidence="5">Whole body</tissue>
    </source>
</reference>
<evidence type="ECO:0000259" key="4">
    <source>
        <dbReference type="PROSITE" id="PS50179"/>
    </source>
</evidence>
<keyword evidence="2" id="KW-0653">Protein transport</keyword>
<feature type="region of interest" description="Disordered" evidence="3">
    <location>
        <begin position="794"/>
        <end position="838"/>
    </location>
</feature>
<dbReference type="STRING" id="448386.A0A2V3IPF8"/>
<dbReference type="InterPro" id="IPR004152">
    <property type="entry name" value="GAT_dom"/>
</dbReference>
<dbReference type="OrthoDB" id="5983at2759"/>
<dbReference type="GO" id="GO:0015031">
    <property type="term" value="P:protein transport"/>
    <property type="evidence" value="ECO:0007669"/>
    <property type="project" value="UniProtKB-KW"/>
</dbReference>
<feature type="compositionally biased region" description="Low complexity" evidence="3">
    <location>
        <begin position="548"/>
        <end position="563"/>
    </location>
</feature>
<dbReference type="SUPFAM" id="SSF89009">
    <property type="entry name" value="GAT-like domain"/>
    <property type="match status" value="1"/>
</dbReference>
<name>A0A2V3IPF8_9FLOR</name>
<keyword evidence="6" id="KW-1185">Reference proteome</keyword>
<dbReference type="GO" id="GO:0035091">
    <property type="term" value="F:phosphatidylinositol binding"/>
    <property type="evidence" value="ECO:0007669"/>
    <property type="project" value="InterPro"/>
</dbReference>
<dbReference type="Gene3D" id="1.20.58.160">
    <property type="match status" value="1"/>
</dbReference>
<organism evidence="5 6">
    <name type="scientific">Gracilariopsis chorda</name>
    <dbReference type="NCBI Taxonomy" id="448386"/>
    <lineage>
        <taxon>Eukaryota</taxon>
        <taxon>Rhodophyta</taxon>
        <taxon>Florideophyceae</taxon>
        <taxon>Rhodymeniophycidae</taxon>
        <taxon>Gracilariales</taxon>
        <taxon>Gracilariaceae</taxon>
        <taxon>Gracilariopsis</taxon>
    </lineage>
</organism>
<feature type="compositionally biased region" description="Acidic residues" evidence="3">
    <location>
        <begin position="494"/>
        <end position="510"/>
    </location>
</feature>
<evidence type="ECO:0000256" key="2">
    <source>
        <dbReference type="ARBA" id="ARBA00022927"/>
    </source>
</evidence>
<dbReference type="InterPro" id="IPR038425">
    <property type="entry name" value="GAT_sf"/>
</dbReference>
<evidence type="ECO:0000313" key="5">
    <source>
        <dbReference type="EMBL" id="PXF43937.1"/>
    </source>
</evidence>
<evidence type="ECO:0000256" key="3">
    <source>
        <dbReference type="SAM" id="MobiDB-lite"/>
    </source>
</evidence>
<feature type="compositionally biased region" description="Polar residues" evidence="3">
    <location>
        <begin position="809"/>
        <end position="825"/>
    </location>
</feature>
<feature type="compositionally biased region" description="Basic residues" evidence="3">
    <location>
        <begin position="523"/>
        <end position="540"/>
    </location>
</feature>
<dbReference type="PROSITE" id="PS50179">
    <property type="entry name" value="VHS"/>
    <property type="match status" value="1"/>
</dbReference>
<feature type="region of interest" description="Disordered" evidence="3">
    <location>
        <begin position="742"/>
        <end position="762"/>
    </location>
</feature>
<dbReference type="Gene3D" id="1.25.40.90">
    <property type="match status" value="1"/>
</dbReference>
<dbReference type="SUPFAM" id="SSF48464">
    <property type="entry name" value="ENTH/VHS domain"/>
    <property type="match status" value="1"/>
</dbReference>
<feature type="compositionally biased region" description="Basic residues" evidence="3">
    <location>
        <begin position="479"/>
        <end position="490"/>
    </location>
</feature>
<feature type="region of interest" description="Disordered" evidence="3">
    <location>
        <begin position="649"/>
        <end position="716"/>
    </location>
</feature>
<feature type="domain" description="VHS" evidence="4">
    <location>
        <begin position="84"/>
        <end position="206"/>
    </location>
</feature>
<accession>A0A2V3IPF8</accession>
<feature type="compositionally biased region" description="Low complexity" evidence="3">
    <location>
        <begin position="794"/>
        <end position="803"/>
    </location>
</feature>